<reference evidence="2 3" key="1">
    <citation type="submission" date="2018-07" db="EMBL/GenBank/DDBJ databases">
        <title>Streptomyces species from bats.</title>
        <authorList>
            <person name="Dunlap C."/>
        </authorList>
    </citation>
    <scope>NUCLEOTIDE SEQUENCE [LARGE SCALE GENOMIC DNA]</scope>
    <source>
        <strain evidence="2 3">AC230</strain>
    </source>
</reference>
<feature type="region of interest" description="Disordered" evidence="1">
    <location>
        <begin position="1"/>
        <end position="179"/>
    </location>
</feature>
<keyword evidence="3" id="KW-1185">Reference proteome</keyword>
<feature type="compositionally biased region" description="Low complexity" evidence="1">
    <location>
        <begin position="75"/>
        <end position="86"/>
    </location>
</feature>
<protein>
    <recommendedName>
        <fullName evidence="4">ATP-binding protein</fullName>
    </recommendedName>
</protein>
<proteinExistence type="predicted"/>
<feature type="compositionally biased region" description="Basic and acidic residues" evidence="1">
    <location>
        <begin position="36"/>
        <end position="53"/>
    </location>
</feature>
<accession>A0A370BD88</accession>
<feature type="compositionally biased region" description="Basic and acidic residues" evidence="1">
    <location>
        <begin position="169"/>
        <end position="179"/>
    </location>
</feature>
<evidence type="ECO:0008006" key="4">
    <source>
        <dbReference type="Google" id="ProtNLM"/>
    </source>
</evidence>
<dbReference type="Proteomes" id="UP000253741">
    <property type="component" value="Unassembled WGS sequence"/>
</dbReference>
<evidence type="ECO:0000313" key="2">
    <source>
        <dbReference type="EMBL" id="RDG37763.1"/>
    </source>
</evidence>
<dbReference type="AlphaFoldDB" id="A0A370BD88"/>
<gene>
    <name evidence="2" type="ORF">DVH02_12670</name>
</gene>
<evidence type="ECO:0000313" key="3">
    <source>
        <dbReference type="Proteomes" id="UP000253741"/>
    </source>
</evidence>
<organism evidence="2 3">
    <name type="scientific">Streptomyces corynorhini</name>
    <dbReference type="NCBI Taxonomy" id="2282652"/>
    <lineage>
        <taxon>Bacteria</taxon>
        <taxon>Bacillati</taxon>
        <taxon>Actinomycetota</taxon>
        <taxon>Actinomycetes</taxon>
        <taxon>Kitasatosporales</taxon>
        <taxon>Streptomycetaceae</taxon>
        <taxon>Streptomyces</taxon>
    </lineage>
</organism>
<evidence type="ECO:0000256" key="1">
    <source>
        <dbReference type="SAM" id="MobiDB-lite"/>
    </source>
</evidence>
<feature type="compositionally biased region" description="Pro residues" evidence="1">
    <location>
        <begin position="54"/>
        <end position="74"/>
    </location>
</feature>
<sequence length="179" mass="18810">QPQPQQPQMYERQPHSQSSENGAAQPGAPAPLPVRGAHDRRPGPRHADRRPEPEPGLAPGPVPPPRQPAAPAPAPAGDDGAMAADGTIHTAGSKPQLPRRRGQEHLVPQLRDAPAPPRPTEPVLHDPGLMAAFQRGIGLAESQPAPDATSASQADPLDDRPADAPPQPQRHDTTPTSKE</sequence>
<feature type="non-terminal residue" evidence="2">
    <location>
        <position position="1"/>
    </location>
</feature>
<name>A0A370BD88_9ACTN</name>
<comment type="caution">
    <text evidence="2">The sequence shown here is derived from an EMBL/GenBank/DDBJ whole genome shotgun (WGS) entry which is preliminary data.</text>
</comment>
<dbReference type="EMBL" id="QQNA01000087">
    <property type="protein sequence ID" value="RDG37763.1"/>
    <property type="molecule type" value="Genomic_DNA"/>
</dbReference>